<dbReference type="InterPro" id="IPR050767">
    <property type="entry name" value="Sel1_AlgK"/>
</dbReference>
<name>A0A9X4SH98_9PAST</name>
<keyword evidence="3" id="KW-1185">Reference proteome</keyword>
<proteinExistence type="predicted"/>
<comment type="caution">
    <text evidence="2">The sequence shown here is derived from an EMBL/GenBank/DDBJ whole genome shotgun (WGS) entry which is preliminary data.</text>
</comment>
<protein>
    <recommendedName>
        <fullName evidence="4">Sel1 repeat-containing protein</fullName>
    </recommendedName>
</protein>
<dbReference type="Pfam" id="PF08238">
    <property type="entry name" value="Sel1"/>
    <property type="match status" value="2"/>
</dbReference>
<evidence type="ECO:0008006" key="4">
    <source>
        <dbReference type="Google" id="ProtNLM"/>
    </source>
</evidence>
<dbReference type="PANTHER" id="PTHR11102:SF160">
    <property type="entry name" value="ERAD-ASSOCIATED E3 UBIQUITIN-PROTEIN LIGASE COMPONENT HRD3"/>
    <property type="match status" value="1"/>
</dbReference>
<gene>
    <name evidence="2" type="ORF">A6A20_00845</name>
</gene>
<dbReference type="InterPro" id="IPR011990">
    <property type="entry name" value="TPR-like_helical_dom_sf"/>
</dbReference>
<accession>A0A9X4SH98</accession>
<dbReference type="RefSeq" id="WP_279571705.1">
    <property type="nucleotide sequence ID" value="NZ_LWID01000001.1"/>
</dbReference>
<organism evidence="2 3">
    <name type="scientific">Volucribacter amazonae</name>
    <dbReference type="NCBI Taxonomy" id="256731"/>
    <lineage>
        <taxon>Bacteria</taxon>
        <taxon>Pseudomonadati</taxon>
        <taxon>Pseudomonadota</taxon>
        <taxon>Gammaproteobacteria</taxon>
        <taxon>Pasteurellales</taxon>
        <taxon>Pasteurellaceae</taxon>
        <taxon>Volucribacter</taxon>
    </lineage>
</organism>
<evidence type="ECO:0000256" key="1">
    <source>
        <dbReference type="SAM" id="SignalP"/>
    </source>
</evidence>
<evidence type="ECO:0000313" key="3">
    <source>
        <dbReference type="Proteomes" id="UP001155500"/>
    </source>
</evidence>
<reference evidence="2" key="1">
    <citation type="submission" date="2016-03" db="EMBL/GenBank/DDBJ databases">
        <title>Co-evolution between Pasteurellaceae and their hosts.</title>
        <authorList>
            <person name="Hansen M.J."/>
            <person name="Bojesen A.M."/>
            <person name="Planet P."/>
        </authorList>
    </citation>
    <scope>NUCLEOTIDE SEQUENCE</scope>
    <source>
        <strain evidence="2">146/S8/89</strain>
    </source>
</reference>
<dbReference type="Proteomes" id="UP001155500">
    <property type="component" value="Unassembled WGS sequence"/>
</dbReference>
<dbReference type="Gene3D" id="1.25.40.10">
    <property type="entry name" value="Tetratricopeptide repeat domain"/>
    <property type="match status" value="1"/>
</dbReference>
<keyword evidence="1" id="KW-0732">Signal</keyword>
<dbReference type="SUPFAM" id="SSF81901">
    <property type="entry name" value="HCP-like"/>
    <property type="match status" value="1"/>
</dbReference>
<feature type="chain" id="PRO_5040799529" description="Sel1 repeat-containing protein" evidence="1">
    <location>
        <begin position="36"/>
        <end position="136"/>
    </location>
</feature>
<dbReference type="EMBL" id="LWID01000001">
    <property type="protein sequence ID" value="MDG6894210.1"/>
    <property type="molecule type" value="Genomic_DNA"/>
</dbReference>
<dbReference type="PANTHER" id="PTHR11102">
    <property type="entry name" value="SEL-1-LIKE PROTEIN"/>
    <property type="match status" value="1"/>
</dbReference>
<dbReference type="SMART" id="SM00671">
    <property type="entry name" value="SEL1"/>
    <property type="match status" value="2"/>
</dbReference>
<feature type="signal peptide" evidence="1">
    <location>
        <begin position="1"/>
        <end position="35"/>
    </location>
</feature>
<evidence type="ECO:0000313" key="2">
    <source>
        <dbReference type="EMBL" id="MDG6894210.1"/>
    </source>
</evidence>
<dbReference type="AlphaFoldDB" id="A0A9X4SH98"/>
<dbReference type="InterPro" id="IPR006597">
    <property type="entry name" value="Sel1-like"/>
</dbReference>
<sequence length="136" mass="15764">MKREQIFFNQLKKVHLFFSLTLMSAFVMLSLPSQANENEIELVKLQQHAERGNNYAQLLLGSRYKEGLGVKQDYVQAVEWYRKAAEQGNIKAQYNLGIMYAQGQGVKQDLTQAKKWWKKACDIGYQNACENLKQLE</sequence>